<evidence type="ECO:0000313" key="7">
    <source>
        <dbReference type="Proteomes" id="UP000261480"/>
    </source>
</evidence>
<dbReference type="PANTHER" id="PTHR11481">
    <property type="entry name" value="IMMUNOGLOBULIN FC RECEPTOR"/>
    <property type="match status" value="1"/>
</dbReference>
<accession>A0A3B3YW55</accession>
<sequence>MQLLLFCAAGLETISLRCEIQGGEGTQWTYEWRTTNRNSPTSSEYRIDRVSESDSGEYRCMVREGDNQLTEWSDSVTLTVRCESDLETVLLLDFRETVTLRCEIQGGGGTQWKYEWFPANRNAPTSSEYRINSISDSDGGNYWCKAHSDHQITNWSSVFTLTVDGKSVNFPQFLIFSLTHVALSCSVRGSAGWRFDWFRQESVHHSAQSIRNNESSGTISVSEGGVYSCRGGRGDPVFYTETSSEVTIQKTVPITPTVIQQPNWSPIYRGEKVTLRCEIQGGTQWTYEWRTTNRNSPSSSEYRITADSSGDYGCRGRRDRFTLTEGESEFYTYYTSLSVSPDRVQHVIDQPVTLKCSGNDTKWRVRRFTETTSPSHVQCSNWGTMHGSSCTINRLWYHSGVYWCESESGEFSNAVNITVQDDYDGIILLSPVHPVTEGDPVNLSCRDKEQQLLSNVFFYHNDKLLQNDSREELDISAVSKSDEGFYKCQHSGKDSPRSWMSVRGEEEENV</sequence>
<keyword evidence="2" id="KW-1015">Disulfide bond</keyword>
<dbReference type="SMART" id="SM00408">
    <property type="entry name" value="IGc2"/>
    <property type="match status" value="3"/>
</dbReference>
<name>A0A3B3YW55_9TELE</name>
<reference evidence="6" key="1">
    <citation type="submission" date="2025-08" db="UniProtKB">
        <authorList>
            <consortium name="Ensembl"/>
        </authorList>
    </citation>
    <scope>IDENTIFICATION</scope>
</reference>
<feature type="region of interest" description="Disordered" evidence="4">
    <location>
        <begin position="487"/>
        <end position="510"/>
    </location>
</feature>
<dbReference type="InterPro" id="IPR036179">
    <property type="entry name" value="Ig-like_dom_sf"/>
</dbReference>
<dbReference type="Ensembl" id="ENSPMET00000024311.1">
    <property type="protein sequence ID" value="ENSPMEP00000031388.1"/>
    <property type="gene ID" value="ENSPMEG00000000407.1"/>
</dbReference>
<dbReference type="GO" id="GO:0006955">
    <property type="term" value="P:immune response"/>
    <property type="evidence" value="ECO:0007669"/>
    <property type="project" value="TreeGrafter"/>
</dbReference>
<dbReference type="InterPro" id="IPR013151">
    <property type="entry name" value="Immunoglobulin_dom"/>
</dbReference>
<dbReference type="Pfam" id="PF13895">
    <property type="entry name" value="Ig_2"/>
    <property type="match status" value="2"/>
</dbReference>
<evidence type="ECO:0000256" key="4">
    <source>
        <dbReference type="SAM" id="MobiDB-lite"/>
    </source>
</evidence>
<evidence type="ECO:0000256" key="1">
    <source>
        <dbReference type="ARBA" id="ARBA00022729"/>
    </source>
</evidence>
<keyword evidence="3" id="KW-0393">Immunoglobulin domain</keyword>
<evidence type="ECO:0000259" key="5">
    <source>
        <dbReference type="PROSITE" id="PS50835"/>
    </source>
</evidence>
<dbReference type="AlphaFoldDB" id="A0A3B3YW55"/>
<dbReference type="InterPro" id="IPR003598">
    <property type="entry name" value="Ig_sub2"/>
</dbReference>
<dbReference type="PROSITE" id="PS50835">
    <property type="entry name" value="IG_LIKE"/>
    <property type="match status" value="4"/>
</dbReference>
<evidence type="ECO:0000256" key="2">
    <source>
        <dbReference type="ARBA" id="ARBA00023157"/>
    </source>
</evidence>
<dbReference type="InterPro" id="IPR003599">
    <property type="entry name" value="Ig_sub"/>
</dbReference>
<dbReference type="Pfam" id="PF00047">
    <property type="entry name" value="ig"/>
    <property type="match status" value="1"/>
</dbReference>
<dbReference type="GO" id="GO:0004888">
    <property type="term" value="F:transmembrane signaling receptor activity"/>
    <property type="evidence" value="ECO:0007669"/>
    <property type="project" value="TreeGrafter"/>
</dbReference>
<dbReference type="PANTHER" id="PTHR11481:SF64">
    <property type="entry name" value="FC RECEPTOR-LIKE PROTEIN 4"/>
    <property type="match status" value="1"/>
</dbReference>
<keyword evidence="7" id="KW-1185">Reference proteome</keyword>
<feature type="domain" description="Ig-like" evidence="5">
    <location>
        <begin position="12"/>
        <end position="77"/>
    </location>
</feature>
<proteinExistence type="predicted"/>
<dbReference type="SUPFAM" id="SSF48726">
    <property type="entry name" value="Immunoglobulin"/>
    <property type="match status" value="5"/>
</dbReference>
<organism evidence="6 7">
    <name type="scientific">Poecilia mexicana</name>
    <dbReference type="NCBI Taxonomy" id="48701"/>
    <lineage>
        <taxon>Eukaryota</taxon>
        <taxon>Metazoa</taxon>
        <taxon>Chordata</taxon>
        <taxon>Craniata</taxon>
        <taxon>Vertebrata</taxon>
        <taxon>Euteleostomi</taxon>
        <taxon>Actinopterygii</taxon>
        <taxon>Neopterygii</taxon>
        <taxon>Teleostei</taxon>
        <taxon>Neoteleostei</taxon>
        <taxon>Acanthomorphata</taxon>
        <taxon>Ovalentaria</taxon>
        <taxon>Atherinomorphae</taxon>
        <taxon>Cyprinodontiformes</taxon>
        <taxon>Poeciliidae</taxon>
        <taxon>Poeciliinae</taxon>
        <taxon>Poecilia</taxon>
    </lineage>
</organism>
<keyword evidence="1" id="KW-0732">Signal</keyword>
<evidence type="ECO:0000256" key="3">
    <source>
        <dbReference type="ARBA" id="ARBA00023319"/>
    </source>
</evidence>
<evidence type="ECO:0000313" key="6">
    <source>
        <dbReference type="Ensembl" id="ENSPMEP00000031388.1"/>
    </source>
</evidence>
<dbReference type="GO" id="GO:0007166">
    <property type="term" value="P:cell surface receptor signaling pathway"/>
    <property type="evidence" value="ECO:0007669"/>
    <property type="project" value="TreeGrafter"/>
</dbReference>
<dbReference type="InterPro" id="IPR007110">
    <property type="entry name" value="Ig-like_dom"/>
</dbReference>
<feature type="domain" description="Ig-like" evidence="5">
    <location>
        <begin position="181"/>
        <end position="247"/>
    </location>
</feature>
<protein>
    <recommendedName>
        <fullName evidence="5">Ig-like domain-containing protein</fullName>
    </recommendedName>
</protein>
<dbReference type="InterPro" id="IPR013783">
    <property type="entry name" value="Ig-like_fold"/>
</dbReference>
<dbReference type="Gene3D" id="2.60.40.10">
    <property type="entry name" value="Immunoglobulins"/>
    <property type="match status" value="6"/>
</dbReference>
<dbReference type="InterPro" id="IPR050488">
    <property type="entry name" value="Ig_Fc_receptor"/>
</dbReference>
<dbReference type="Proteomes" id="UP000261480">
    <property type="component" value="Unplaced"/>
</dbReference>
<dbReference type="STRING" id="48701.ENSPMEP00000031388"/>
<dbReference type="SMART" id="SM00409">
    <property type="entry name" value="IG"/>
    <property type="match status" value="5"/>
</dbReference>
<dbReference type="GO" id="GO:0009897">
    <property type="term" value="C:external side of plasma membrane"/>
    <property type="evidence" value="ECO:0007669"/>
    <property type="project" value="TreeGrafter"/>
</dbReference>
<reference evidence="6" key="2">
    <citation type="submission" date="2025-09" db="UniProtKB">
        <authorList>
            <consortium name="Ensembl"/>
        </authorList>
    </citation>
    <scope>IDENTIFICATION</scope>
</reference>
<feature type="domain" description="Ig-like" evidence="5">
    <location>
        <begin position="256"/>
        <end position="324"/>
    </location>
</feature>
<feature type="compositionally biased region" description="Basic and acidic residues" evidence="4">
    <location>
        <begin position="487"/>
        <end position="496"/>
    </location>
</feature>
<feature type="domain" description="Ig-like" evidence="5">
    <location>
        <begin position="96"/>
        <end position="160"/>
    </location>
</feature>